<reference evidence="2" key="1">
    <citation type="journal article" date="2014" name="Front. Microbiol.">
        <title>High frequency of phylogenetically diverse reductive dehalogenase-homologous genes in deep subseafloor sedimentary metagenomes.</title>
        <authorList>
            <person name="Kawai M."/>
            <person name="Futagami T."/>
            <person name="Toyoda A."/>
            <person name="Takaki Y."/>
            <person name="Nishi S."/>
            <person name="Hori S."/>
            <person name="Arai W."/>
            <person name="Tsubouchi T."/>
            <person name="Morono Y."/>
            <person name="Uchiyama I."/>
            <person name="Ito T."/>
            <person name="Fujiyama A."/>
            <person name="Inagaki F."/>
            <person name="Takami H."/>
        </authorList>
    </citation>
    <scope>NUCLEOTIDE SEQUENCE</scope>
    <source>
        <strain evidence="2">Expedition CK06-06</strain>
    </source>
</reference>
<dbReference type="EMBL" id="BARW01016291">
    <property type="protein sequence ID" value="GAJ02577.1"/>
    <property type="molecule type" value="Genomic_DNA"/>
</dbReference>
<keyword evidence="1" id="KW-0472">Membrane</keyword>
<name>X1UG79_9ZZZZ</name>
<dbReference type="AlphaFoldDB" id="X1UG79"/>
<evidence type="ECO:0000313" key="2">
    <source>
        <dbReference type="EMBL" id="GAJ02577.1"/>
    </source>
</evidence>
<keyword evidence="1" id="KW-0812">Transmembrane</keyword>
<sequence length="253" mass="29437">MTAGERFQGWIGGAASFFADRARNWMASWLLKGVEDTFEDLETKPRETLTKILDELIASPDTPDTIKPTLEKIRAHKSPAWLTTILIMVGGMLLATVFSQFTPTIGGIRYAAERLAKLHRLDPAEVIAAWRRDPEKYEKYFEDLKDQGWDDDRIEALKFYTLLRLDPLTITLLYRRNPEEYEKLWQDLKDQGWDDERIDAYKELVNIIPPLSDMVRFADFGSFDPEIIELWREFYDAPDWIAEPMALLGVTRE</sequence>
<evidence type="ECO:0000256" key="1">
    <source>
        <dbReference type="SAM" id="Phobius"/>
    </source>
</evidence>
<comment type="caution">
    <text evidence="2">The sequence shown here is derived from an EMBL/GenBank/DDBJ whole genome shotgun (WGS) entry which is preliminary data.</text>
</comment>
<organism evidence="2">
    <name type="scientific">marine sediment metagenome</name>
    <dbReference type="NCBI Taxonomy" id="412755"/>
    <lineage>
        <taxon>unclassified sequences</taxon>
        <taxon>metagenomes</taxon>
        <taxon>ecological metagenomes</taxon>
    </lineage>
</organism>
<keyword evidence="1" id="KW-1133">Transmembrane helix</keyword>
<proteinExistence type="predicted"/>
<gene>
    <name evidence="2" type="ORF">S12H4_28407</name>
</gene>
<protein>
    <submittedName>
        <fullName evidence="2">Uncharacterized protein</fullName>
    </submittedName>
</protein>
<feature type="non-terminal residue" evidence="2">
    <location>
        <position position="253"/>
    </location>
</feature>
<accession>X1UG79</accession>
<feature type="transmembrane region" description="Helical" evidence="1">
    <location>
        <begin position="80"/>
        <end position="101"/>
    </location>
</feature>